<dbReference type="SUPFAM" id="SSF52172">
    <property type="entry name" value="CheY-like"/>
    <property type="match status" value="1"/>
</dbReference>
<name>A0ABS5I7J0_9PROT</name>
<keyword evidence="2 4" id="KW-0456">Lyase</keyword>
<accession>A0ABS5I7J0</accession>
<dbReference type="Gene3D" id="3.30.70.1230">
    <property type="entry name" value="Nucleotide cyclase"/>
    <property type="match status" value="1"/>
</dbReference>
<evidence type="ECO:0000256" key="2">
    <source>
        <dbReference type="ARBA" id="ARBA00023239"/>
    </source>
</evidence>
<gene>
    <name evidence="7" type="ORF">KEC16_01520</name>
</gene>
<dbReference type="Pfam" id="PF00072">
    <property type="entry name" value="Response_reg"/>
    <property type="match status" value="1"/>
</dbReference>
<dbReference type="Pfam" id="PF00211">
    <property type="entry name" value="Guanylate_cyc"/>
    <property type="match status" value="1"/>
</dbReference>
<reference evidence="7 8" key="1">
    <citation type="submission" date="2021-04" db="EMBL/GenBank/DDBJ databases">
        <title>Magnetospirillum sulfuroxidans sp. nov., a facultative chemolithoautotrophic sulfur-oxidizing alphaproteobacterium isolated from freshwater sediment and proposals for Paramagetospirillum gen. nov., and Magnetospirillaceae fam. nov.</title>
        <authorList>
            <person name="Koziaeva V."/>
            <person name="Geelhoed J.S."/>
            <person name="Sorokin D.Y."/>
            <person name="Grouzdev D.S."/>
        </authorList>
    </citation>
    <scope>NUCLEOTIDE SEQUENCE [LARGE SCALE GENOMIC DNA]</scope>
    <source>
        <strain evidence="7 8">J10</strain>
    </source>
</reference>
<dbReference type="PROSITE" id="PS50125">
    <property type="entry name" value="GUANYLATE_CYCLASE_2"/>
    <property type="match status" value="1"/>
</dbReference>
<dbReference type="PANTHER" id="PTHR45655:SF13">
    <property type="entry name" value="SOLUBLE GUANYLATE CYCLASE GCY-32-RELATED"/>
    <property type="match status" value="1"/>
</dbReference>
<feature type="domain" description="Response regulatory" evidence="5">
    <location>
        <begin position="13"/>
        <end position="131"/>
    </location>
</feature>
<dbReference type="RefSeq" id="WP_211545886.1">
    <property type="nucleotide sequence ID" value="NZ_JAGTUF010000001.1"/>
</dbReference>
<feature type="domain" description="Guanylate cyclase" evidence="6">
    <location>
        <begin position="185"/>
        <end position="308"/>
    </location>
</feature>
<evidence type="ECO:0000259" key="6">
    <source>
        <dbReference type="PROSITE" id="PS50125"/>
    </source>
</evidence>
<evidence type="ECO:0000313" key="8">
    <source>
        <dbReference type="Proteomes" id="UP000680714"/>
    </source>
</evidence>
<dbReference type="SMART" id="SM00044">
    <property type="entry name" value="CYCc"/>
    <property type="match status" value="1"/>
</dbReference>
<protein>
    <submittedName>
        <fullName evidence="7">Response regulator</fullName>
    </submittedName>
</protein>
<dbReference type="InterPro" id="IPR001789">
    <property type="entry name" value="Sig_transdc_resp-reg_receiver"/>
</dbReference>
<dbReference type="InterPro" id="IPR011006">
    <property type="entry name" value="CheY-like_superfamily"/>
</dbReference>
<evidence type="ECO:0000259" key="5">
    <source>
        <dbReference type="PROSITE" id="PS50110"/>
    </source>
</evidence>
<comment type="caution">
    <text evidence="7">The sequence shown here is derived from an EMBL/GenBank/DDBJ whole genome shotgun (WGS) entry which is preliminary data.</text>
</comment>
<evidence type="ECO:0000256" key="4">
    <source>
        <dbReference type="RuleBase" id="RU000405"/>
    </source>
</evidence>
<dbReference type="PROSITE" id="PS50110">
    <property type="entry name" value="RESPONSE_REGULATORY"/>
    <property type="match status" value="1"/>
</dbReference>
<dbReference type="PROSITE" id="PS00452">
    <property type="entry name" value="GUANYLATE_CYCLASE_1"/>
    <property type="match status" value="1"/>
</dbReference>
<evidence type="ECO:0000256" key="1">
    <source>
        <dbReference type="ARBA" id="ARBA00022741"/>
    </source>
</evidence>
<keyword evidence="8" id="KW-1185">Reference proteome</keyword>
<evidence type="ECO:0000313" key="7">
    <source>
        <dbReference type="EMBL" id="MBR9970389.1"/>
    </source>
</evidence>
<dbReference type="EMBL" id="JAGTUF010000001">
    <property type="protein sequence ID" value="MBR9970389.1"/>
    <property type="molecule type" value="Genomic_DNA"/>
</dbReference>
<keyword evidence="1" id="KW-0547">Nucleotide-binding</keyword>
<dbReference type="InterPro" id="IPR001054">
    <property type="entry name" value="A/G_cyclase"/>
</dbReference>
<dbReference type="SMART" id="SM00448">
    <property type="entry name" value="REC"/>
    <property type="match status" value="1"/>
</dbReference>
<dbReference type="InterPro" id="IPR018297">
    <property type="entry name" value="A/G_cyclase_CS"/>
</dbReference>
<dbReference type="PANTHER" id="PTHR45655">
    <property type="entry name" value="GUANYLATE CYCLASE SOLUBLE SUBUNIT BETA-2"/>
    <property type="match status" value="1"/>
</dbReference>
<sequence>MTTDTTAALPSGAILIVDDSRTAQAVMEKAIRLFSTIEVITADTGTAGLEMLADKSISLILLDHHLPDMTGLDFMASFIRVPDYRDIPVLVVTAQEHDDSLVSAYLNAGAADFMPKRYRPPIFRARITGLLAQNANMRQRRAVEETLCAEHEKQRTLLRNTLPEKVVDEFMANGTFRPSVIDHAGVLFADVCGFTNFTRNNTPTKVVVNLNRLIRRFEAISETFGLEKIKTIGDAYMAACGVLEKVPNVEDRLIAAALEMIRQTRELEIGWEVRIGVAFGPTVAGIIGGKRMQFDVWGDTVNTAARLCSSAQPSGLCLPAKALAHLGDRFGSAEIRRLPLKGLGEYEVAFLSGLTVPSLTA</sequence>
<dbReference type="SUPFAM" id="SSF55073">
    <property type="entry name" value="Nucleotide cyclase"/>
    <property type="match status" value="1"/>
</dbReference>
<comment type="similarity">
    <text evidence="4">Belongs to the adenylyl cyclase class-4/guanylyl cyclase family.</text>
</comment>
<feature type="modified residue" description="4-aspartylphosphate" evidence="3">
    <location>
        <position position="63"/>
    </location>
</feature>
<dbReference type="InterPro" id="IPR029787">
    <property type="entry name" value="Nucleotide_cyclase"/>
</dbReference>
<organism evidence="7 8">
    <name type="scientific">Magnetospirillum sulfuroxidans</name>
    <dbReference type="NCBI Taxonomy" id="611300"/>
    <lineage>
        <taxon>Bacteria</taxon>
        <taxon>Pseudomonadati</taxon>
        <taxon>Pseudomonadota</taxon>
        <taxon>Alphaproteobacteria</taxon>
        <taxon>Rhodospirillales</taxon>
        <taxon>Rhodospirillaceae</taxon>
        <taxon>Magnetospirillum</taxon>
    </lineage>
</organism>
<dbReference type="Proteomes" id="UP000680714">
    <property type="component" value="Unassembled WGS sequence"/>
</dbReference>
<dbReference type="CDD" id="cd07302">
    <property type="entry name" value="CHD"/>
    <property type="match status" value="1"/>
</dbReference>
<proteinExistence type="inferred from homology"/>
<evidence type="ECO:0000256" key="3">
    <source>
        <dbReference type="PROSITE-ProRule" id="PRU00169"/>
    </source>
</evidence>
<dbReference type="Gene3D" id="3.40.50.2300">
    <property type="match status" value="1"/>
</dbReference>
<keyword evidence="3" id="KW-0597">Phosphoprotein</keyword>